<sequence>MFSKPFLLQPRTVKETGNRKTVLDEPYTLFPDRDALLLKDFPVRVSVGDPLFKQSSGSVLSPVNGIASLEHSEEGSKIRIVQDGNFIGSKPWIPKALKKEEVLEPMDRLGLVSLDFPEHSLLSYLKSRQKTSLIILAPFTRTQDVDYLPELKKNLECHTRFLEVLKTLFPEAQIRDYISGLKSPVKNYAYPWGIPEYFVSQTEKIPFSKIKEILYLGPETLYNLYRALFADFPFIEREIALYFLGKNGGLRKADSTVRIRNGQSLKFLFEEYGPKYSNFTLNSFYEKNPVREIKKGFYWDIRQNYSLVFLTKHDSGRREFPCVECGECSYNCPTQANPMALVSSFGNFNSSLCMECGICTFLCPSTISLRNKIRTWKEANHGF</sequence>
<proteinExistence type="predicted"/>
<keyword evidence="3" id="KW-0411">Iron-sulfur</keyword>
<evidence type="ECO:0000256" key="1">
    <source>
        <dbReference type="ARBA" id="ARBA00022723"/>
    </source>
</evidence>
<dbReference type="Pfam" id="PF13237">
    <property type="entry name" value="Fer4_10"/>
    <property type="match status" value="1"/>
</dbReference>
<dbReference type="SUPFAM" id="SSF46548">
    <property type="entry name" value="alpha-helical ferredoxin"/>
    <property type="match status" value="1"/>
</dbReference>
<dbReference type="PROSITE" id="PS51379">
    <property type="entry name" value="4FE4S_FER_2"/>
    <property type="match status" value="2"/>
</dbReference>
<keyword evidence="1" id="KW-0479">Metal-binding</keyword>
<dbReference type="InterPro" id="IPR017896">
    <property type="entry name" value="4Fe4S_Fe-S-bd"/>
</dbReference>
<feature type="domain" description="4Fe-4S ferredoxin-type" evidence="4">
    <location>
        <begin position="344"/>
        <end position="372"/>
    </location>
</feature>
<evidence type="ECO:0000256" key="3">
    <source>
        <dbReference type="ARBA" id="ARBA00023014"/>
    </source>
</evidence>
<dbReference type="InterPro" id="IPR017900">
    <property type="entry name" value="4Fe4S_Fe_S_CS"/>
</dbReference>
<protein>
    <submittedName>
        <fullName evidence="5">Oxidoreductase</fullName>
    </submittedName>
</protein>
<evidence type="ECO:0000313" key="6">
    <source>
        <dbReference type="Proteomes" id="UP000232196"/>
    </source>
</evidence>
<feature type="domain" description="4Fe-4S ferredoxin-type" evidence="4">
    <location>
        <begin position="312"/>
        <end position="342"/>
    </location>
</feature>
<keyword evidence="2" id="KW-0408">Iron</keyword>
<dbReference type="InterPro" id="IPR010208">
    <property type="entry name" value="Ion_transpt_RnfC/RsxC"/>
</dbReference>
<gene>
    <name evidence="5" type="ORF">CH357_04895</name>
</gene>
<dbReference type="GO" id="GO:0009055">
    <property type="term" value="F:electron transfer activity"/>
    <property type="evidence" value="ECO:0007669"/>
    <property type="project" value="InterPro"/>
</dbReference>
<dbReference type="PANTHER" id="PTHR43034">
    <property type="entry name" value="ION-TRANSLOCATING OXIDOREDUCTASE COMPLEX SUBUNIT C"/>
    <property type="match status" value="1"/>
</dbReference>
<organism evidence="5 6">
    <name type="scientific">Leptospira hartskeerlii</name>
    <dbReference type="NCBI Taxonomy" id="2023177"/>
    <lineage>
        <taxon>Bacteria</taxon>
        <taxon>Pseudomonadati</taxon>
        <taxon>Spirochaetota</taxon>
        <taxon>Spirochaetia</taxon>
        <taxon>Leptospirales</taxon>
        <taxon>Leptospiraceae</taxon>
        <taxon>Leptospira</taxon>
    </lineage>
</organism>
<dbReference type="PANTHER" id="PTHR43034:SF2">
    <property type="entry name" value="ION-TRANSLOCATING OXIDOREDUCTASE COMPLEX SUBUNIT C"/>
    <property type="match status" value="1"/>
</dbReference>
<dbReference type="GO" id="GO:0051539">
    <property type="term" value="F:4 iron, 4 sulfur cluster binding"/>
    <property type="evidence" value="ECO:0007669"/>
    <property type="project" value="InterPro"/>
</dbReference>
<evidence type="ECO:0000313" key="5">
    <source>
        <dbReference type="EMBL" id="PJZ26827.1"/>
    </source>
</evidence>
<comment type="caution">
    <text evidence="5">The sequence shown here is derived from an EMBL/GenBank/DDBJ whole genome shotgun (WGS) entry which is preliminary data.</text>
</comment>
<dbReference type="RefSeq" id="WP_100705622.1">
    <property type="nucleotide sequence ID" value="NZ_NPDL01000002.1"/>
</dbReference>
<dbReference type="GO" id="GO:0016020">
    <property type="term" value="C:membrane"/>
    <property type="evidence" value="ECO:0007669"/>
    <property type="project" value="InterPro"/>
</dbReference>
<accession>A0A2M9XGM0</accession>
<evidence type="ECO:0000256" key="2">
    <source>
        <dbReference type="ARBA" id="ARBA00023004"/>
    </source>
</evidence>
<dbReference type="PROSITE" id="PS00198">
    <property type="entry name" value="4FE4S_FER_1"/>
    <property type="match status" value="2"/>
</dbReference>
<dbReference type="Proteomes" id="UP000232196">
    <property type="component" value="Unassembled WGS sequence"/>
</dbReference>
<dbReference type="EMBL" id="NPDN01000002">
    <property type="protein sequence ID" value="PJZ26827.1"/>
    <property type="molecule type" value="Genomic_DNA"/>
</dbReference>
<dbReference type="GO" id="GO:0046872">
    <property type="term" value="F:metal ion binding"/>
    <property type="evidence" value="ECO:0007669"/>
    <property type="project" value="UniProtKB-KW"/>
</dbReference>
<reference evidence="5 6" key="1">
    <citation type="submission" date="2017-07" db="EMBL/GenBank/DDBJ databases">
        <title>Leptospira spp. isolated from tropical soils.</title>
        <authorList>
            <person name="Thibeaux R."/>
            <person name="Iraola G."/>
            <person name="Ferres I."/>
            <person name="Bierque E."/>
            <person name="Girault D."/>
            <person name="Soupe-Gilbert M.-E."/>
            <person name="Picardeau M."/>
            <person name="Goarant C."/>
        </authorList>
    </citation>
    <scope>NUCLEOTIDE SEQUENCE [LARGE SCALE GENOMIC DNA]</scope>
    <source>
        <strain evidence="5 6">MCA1-C-A1</strain>
    </source>
</reference>
<keyword evidence="6" id="KW-1185">Reference proteome</keyword>
<dbReference type="OrthoDB" id="9767754at2"/>
<dbReference type="AlphaFoldDB" id="A0A2M9XGM0"/>
<dbReference type="Gene3D" id="3.30.70.20">
    <property type="match status" value="1"/>
</dbReference>
<evidence type="ECO:0000259" key="4">
    <source>
        <dbReference type="PROSITE" id="PS51379"/>
    </source>
</evidence>
<name>A0A2M9XGM0_9LEPT</name>